<protein>
    <recommendedName>
        <fullName evidence="3">DUF1460 domain-containing protein</fullName>
    </recommendedName>
</protein>
<dbReference type="InterPro" id="IPR010846">
    <property type="entry name" value="AmiA-like"/>
</dbReference>
<name>A0A264VML0_PRORE</name>
<dbReference type="Gene3D" id="2.30.260.10">
    <property type="entry name" value="putative xylanase like domain"/>
    <property type="match status" value="1"/>
</dbReference>
<dbReference type="SUPFAM" id="SSF54001">
    <property type="entry name" value="Cysteine proteinases"/>
    <property type="match status" value="1"/>
</dbReference>
<organism evidence="1 2">
    <name type="scientific">Providencia rettgeri</name>
    <dbReference type="NCBI Taxonomy" id="587"/>
    <lineage>
        <taxon>Bacteria</taxon>
        <taxon>Pseudomonadati</taxon>
        <taxon>Pseudomonadota</taxon>
        <taxon>Gammaproteobacteria</taxon>
        <taxon>Enterobacterales</taxon>
        <taxon>Morganellaceae</taxon>
        <taxon>Providencia</taxon>
    </lineage>
</organism>
<dbReference type="Gene3D" id="1.10.3670.10">
    <property type="entry name" value="Putative xylanase like domain"/>
    <property type="match status" value="1"/>
</dbReference>
<dbReference type="EMBL" id="NOWC01000034">
    <property type="protein sequence ID" value="OZS72596.1"/>
    <property type="molecule type" value="Genomic_DNA"/>
</dbReference>
<dbReference type="Proteomes" id="UP000216001">
    <property type="component" value="Unassembled WGS sequence"/>
</dbReference>
<evidence type="ECO:0000313" key="1">
    <source>
        <dbReference type="EMBL" id="OZS72596.1"/>
    </source>
</evidence>
<accession>A0A264VML0</accession>
<gene>
    <name evidence="1" type="ORF">CHI95_21250</name>
</gene>
<sequence length="263" mass="30321">MLRLVIAAFILLLANFVRAEVILASGSYKILTEVFNEQTAMQLQNASQAEKIDVLTRYFLTTPYNKQTLNMSPLSPEELVINLKEMDCMTFIEYIEAFKRSNNYEQFVSNLINIRYINQNITFKHRRHFFSDWAQEPEAIVVDITSEISPHAIQVKKQLNLKNHNQRYISGLPVKGRLINYIPVKYVDDDLVLRLNAGDYIGVYSKDNGLDVSHVGVVIRRGNKTIFRNASSLRRNLQVIDIELNDYLKGKAGIVVFRPKSDY</sequence>
<proteinExistence type="predicted"/>
<evidence type="ECO:0000313" key="2">
    <source>
        <dbReference type="Proteomes" id="UP000216001"/>
    </source>
</evidence>
<dbReference type="InterPro" id="IPR038765">
    <property type="entry name" value="Papain-like_cys_pep_sf"/>
</dbReference>
<reference evidence="1 2" key="1">
    <citation type="submission" date="2017-07" db="EMBL/GenBank/DDBJ databases">
        <title>blaIMP-27 on transferable plasmids in Proteus mirabilis and Providencia rettgeri.</title>
        <authorList>
            <person name="Potter R."/>
        </authorList>
    </citation>
    <scope>NUCLEOTIDE SEQUENCE [LARGE SCALE GENOMIC DNA]</scope>
    <source>
        <strain evidence="1 2">PR1</strain>
    </source>
</reference>
<dbReference type="Pfam" id="PF07313">
    <property type="entry name" value="AmiA-like"/>
    <property type="match status" value="1"/>
</dbReference>
<comment type="caution">
    <text evidence="1">The sequence shown here is derived from an EMBL/GenBank/DDBJ whole genome shotgun (WGS) entry which is preliminary data.</text>
</comment>
<evidence type="ECO:0008006" key="3">
    <source>
        <dbReference type="Google" id="ProtNLM"/>
    </source>
</evidence>
<dbReference type="AlphaFoldDB" id="A0A264VML0"/>